<dbReference type="AlphaFoldDB" id="A0AA39ZDF7"/>
<comment type="caution">
    <text evidence="3">The sequence shown here is derived from an EMBL/GenBank/DDBJ whole genome shotgun (WGS) entry which is preliminary data.</text>
</comment>
<dbReference type="PANTHER" id="PTHR35186">
    <property type="entry name" value="ANK_REP_REGION DOMAIN-CONTAINING PROTEIN"/>
    <property type="match status" value="1"/>
</dbReference>
<proteinExistence type="predicted"/>
<name>A0AA39ZDF7_9PEZI</name>
<dbReference type="Pfam" id="PF24476">
    <property type="entry name" value="DUF7580"/>
    <property type="match status" value="1"/>
</dbReference>
<reference evidence="3" key="1">
    <citation type="submission" date="2023-06" db="EMBL/GenBank/DDBJ databases">
        <title>Genome-scale phylogeny and comparative genomics of the fungal order Sordariales.</title>
        <authorList>
            <consortium name="Lawrence Berkeley National Laboratory"/>
            <person name="Hensen N."/>
            <person name="Bonometti L."/>
            <person name="Westerberg I."/>
            <person name="Brannstrom I.O."/>
            <person name="Guillou S."/>
            <person name="Cros-Aarteil S."/>
            <person name="Calhoun S."/>
            <person name="Haridas S."/>
            <person name="Kuo A."/>
            <person name="Mondo S."/>
            <person name="Pangilinan J."/>
            <person name="Riley R."/>
            <person name="Labutti K."/>
            <person name="Andreopoulos B."/>
            <person name="Lipzen A."/>
            <person name="Chen C."/>
            <person name="Yanf M."/>
            <person name="Daum C."/>
            <person name="Ng V."/>
            <person name="Clum A."/>
            <person name="Steindorff A."/>
            <person name="Ohm R."/>
            <person name="Martin F."/>
            <person name="Silar P."/>
            <person name="Natvig D."/>
            <person name="Lalanne C."/>
            <person name="Gautier V."/>
            <person name="Ament-Velasquez S.L."/>
            <person name="Kruys A."/>
            <person name="Hutchinson M.I."/>
            <person name="Powell A.J."/>
            <person name="Barry K."/>
            <person name="Miller A.N."/>
            <person name="Grigoriev I.V."/>
            <person name="Debuchy R."/>
            <person name="Gladieux P."/>
            <person name="Thoren M.H."/>
            <person name="Johannesson H."/>
        </authorList>
    </citation>
    <scope>NUCLEOTIDE SEQUENCE</scope>
    <source>
        <strain evidence="3">CBS 307.81</strain>
    </source>
</reference>
<keyword evidence="1" id="KW-0732">Signal</keyword>
<sequence length="570" mass="63947">MSGFEVAGVVLGAIPLVIAALEHYQAGKGAVASFLKYGGLLENLILRLKIQQHLYHTDILFLLQAAGIVELNLPDEETVVACLRLLKDPEVGEEIQDWLGPLSDPFKQLVGQYESSLKAIVGHIKHIQRLPDTQRDDLGSLLEANPPDKKITFMERVSFTIKRGKLKALHEELDQSRLSLGTIIEKRKGLQDFSSHEASQHTSRIVLRLIQIRSPACSLSSALHKSCCCRCVGSHRILFRLESRIPIDRQPRRTSRVMKSSTTFNLVLSIEPTISSRALVYVSSPDTELIADHHAAGGGSVSPRLPTVRFAITEIPLRPVVQHPRPGILDLCKAVRDTHHRHPTIRLQLTADVLNLDDKEGPNEGATAILPSHAETLKRVLEQGHLDENIQLTYKQRTILALDIAASVLQLQQTNWLVTPWDCTKIMLLAVENATTTTGMHGQVIGPFVEQELTKFGPWTRGASNTVEPKEVLLELAILLLEIWTHRTLEMWAEKADQAIMTDTPDRRLIALIRWLDATSQQLPSQYETAARQCVAMCVEQRWSWDDIEFQKRFGQNVVKPLLDICKVWD</sequence>
<evidence type="ECO:0000313" key="4">
    <source>
        <dbReference type="Proteomes" id="UP001174997"/>
    </source>
</evidence>
<feature type="signal peptide" evidence="1">
    <location>
        <begin position="1"/>
        <end position="19"/>
    </location>
</feature>
<dbReference type="PANTHER" id="PTHR35186:SF4">
    <property type="entry name" value="PRION-INHIBITION AND PROPAGATION HELO DOMAIN-CONTAINING PROTEIN"/>
    <property type="match status" value="1"/>
</dbReference>
<accession>A0AA39ZDF7</accession>
<gene>
    <name evidence="3" type="ORF">QBC41DRAFT_320875</name>
</gene>
<evidence type="ECO:0000256" key="1">
    <source>
        <dbReference type="SAM" id="SignalP"/>
    </source>
</evidence>
<feature type="domain" description="DUF7580" evidence="2">
    <location>
        <begin position="211"/>
        <end position="562"/>
    </location>
</feature>
<organism evidence="3 4">
    <name type="scientific">Cercophora samala</name>
    <dbReference type="NCBI Taxonomy" id="330535"/>
    <lineage>
        <taxon>Eukaryota</taxon>
        <taxon>Fungi</taxon>
        <taxon>Dikarya</taxon>
        <taxon>Ascomycota</taxon>
        <taxon>Pezizomycotina</taxon>
        <taxon>Sordariomycetes</taxon>
        <taxon>Sordariomycetidae</taxon>
        <taxon>Sordariales</taxon>
        <taxon>Lasiosphaeriaceae</taxon>
        <taxon>Cercophora</taxon>
    </lineage>
</organism>
<dbReference type="EMBL" id="JAULSY010000049">
    <property type="protein sequence ID" value="KAK0668907.1"/>
    <property type="molecule type" value="Genomic_DNA"/>
</dbReference>
<evidence type="ECO:0000259" key="2">
    <source>
        <dbReference type="Pfam" id="PF24476"/>
    </source>
</evidence>
<protein>
    <recommendedName>
        <fullName evidence="2">DUF7580 domain-containing protein</fullName>
    </recommendedName>
</protein>
<feature type="chain" id="PRO_5041333994" description="DUF7580 domain-containing protein" evidence="1">
    <location>
        <begin position="20"/>
        <end position="570"/>
    </location>
</feature>
<evidence type="ECO:0000313" key="3">
    <source>
        <dbReference type="EMBL" id="KAK0668907.1"/>
    </source>
</evidence>
<dbReference type="InterPro" id="IPR056002">
    <property type="entry name" value="DUF7580"/>
</dbReference>
<keyword evidence="4" id="KW-1185">Reference proteome</keyword>
<dbReference type="Proteomes" id="UP001174997">
    <property type="component" value="Unassembled WGS sequence"/>
</dbReference>